<dbReference type="AlphaFoldDB" id="A0A483CVW9"/>
<evidence type="ECO:0000313" key="2">
    <source>
        <dbReference type="Proteomes" id="UP000292580"/>
    </source>
</evidence>
<dbReference type="EMBL" id="PGCL01000001">
    <property type="protein sequence ID" value="TAJ45671.1"/>
    <property type="molecule type" value="Genomic_DNA"/>
</dbReference>
<dbReference type="Gene3D" id="3.30.420.40">
    <property type="match status" value="2"/>
</dbReference>
<dbReference type="RefSeq" id="WP_130646037.1">
    <property type="nucleotide sequence ID" value="NZ_PGCL01000001.1"/>
</dbReference>
<proteinExistence type="predicted"/>
<dbReference type="Proteomes" id="UP000292580">
    <property type="component" value="Unassembled WGS sequence"/>
</dbReference>
<gene>
    <name evidence="1" type="ORF">CUJ86_02850</name>
</gene>
<protein>
    <submittedName>
        <fullName evidence="1">ROK family protein</fullName>
    </submittedName>
</protein>
<dbReference type="CDD" id="cd24063">
    <property type="entry name" value="ASKHA_NBD_ROK_ApGLK-like"/>
    <property type="match status" value="1"/>
</dbReference>
<comment type="caution">
    <text evidence="1">The sequence shown here is derived from an EMBL/GenBank/DDBJ whole genome shotgun (WGS) entry which is preliminary data.</text>
</comment>
<dbReference type="InterPro" id="IPR049874">
    <property type="entry name" value="ROK_cs"/>
</dbReference>
<dbReference type="PANTHER" id="PTHR18964">
    <property type="entry name" value="ROK (REPRESSOR, ORF, KINASE) FAMILY"/>
    <property type="match status" value="1"/>
</dbReference>
<sequence>MDAGLSGDAVVAADVGATHIRAAVVERDGTVRRHLVRTTPRSGPSGDAVTDAVFGMIAALLDGGGVQGIGIAAAGPLDPGRGAIVGSPNMAFDEVCLTGPLRERFGLPVTLLNDCRAGVLGEHWQGAGQGIGDLVYVTLSTGIGGGAIVNGCLLSGRDGNAGEIGHLFVEGDLALPCGCGHRGHWEGYASGSGMPRFCTAWCERKGVIPAFDASSSRGILEAAEAGDPVAALFMEALGEVNARGISDLIVAYAPEVIVLDGPLAQAHGRLLIGHMLPHIDRYLPLPEIRVSTLGGRAPLLGAAWSVFSASSPAP</sequence>
<dbReference type="OrthoDB" id="206224at2157"/>
<reference evidence="1 2" key="1">
    <citation type="submission" date="2017-11" db="EMBL/GenBank/DDBJ databases">
        <title>Isolation and Characterization of Methanofollis Species from Methane Seep Offshore SW Taiwan.</title>
        <authorList>
            <person name="Teng N.-H."/>
            <person name="Lai M.-C."/>
            <person name="Chen S.-C."/>
        </authorList>
    </citation>
    <scope>NUCLEOTIDE SEQUENCE [LARGE SCALE GENOMIC DNA]</scope>
    <source>
        <strain evidence="1 2">FWC-SCC2</strain>
    </source>
</reference>
<dbReference type="SUPFAM" id="SSF53067">
    <property type="entry name" value="Actin-like ATPase domain"/>
    <property type="match status" value="1"/>
</dbReference>
<dbReference type="GO" id="GO:0009384">
    <property type="term" value="F:N-acylmannosamine kinase activity"/>
    <property type="evidence" value="ECO:0007669"/>
    <property type="project" value="TreeGrafter"/>
</dbReference>
<evidence type="ECO:0000313" key="1">
    <source>
        <dbReference type="EMBL" id="TAJ45671.1"/>
    </source>
</evidence>
<dbReference type="InterPro" id="IPR000600">
    <property type="entry name" value="ROK"/>
</dbReference>
<dbReference type="InterPro" id="IPR043129">
    <property type="entry name" value="ATPase_NBD"/>
</dbReference>
<name>A0A483CVW9_9EURY</name>
<dbReference type="PROSITE" id="PS01125">
    <property type="entry name" value="ROK"/>
    <property type="match status" value="1"/>
</dbReference>
<keyword evidence="2" id="KW-1185">Reference proteome</keyword>
<dbReference type="Pfam" id="PF00480">
    <property type="entry name" value="ROK"/>
    <property type="match status" value="1"/>
</dbReference>
<dbReference type="GO" id="GO:0008761">
    <property type="term" value="F:UDP-N-acetylglucosamine 2-epimerase activity"/>
    <property type="evidence" value="ECO:0007669"/>
    <property type="project" value="TreeGrafter"/>
</dbReference>
<dbReference type="PANTHER" id="PTHR18964:SF149">
    <property type="entry name" value="BIFUNCTIONAL UDP-N-ACETYLGLUCOSAMINE 2-EPIMERASE_N-ACETYLMANNOSAMINE KINASE"/>
    <property type="match status" value="1"/>
</dbReference>
<accession>A0A483CVW9</accession>
<organism evidence="1 2">
    <name type="scientific">Methanofollis fontis</name>
    <dbReference type="NCBI Taxonomy" id="2052832"/>
    <lineage>
        <taxon>Archaea</taxon>
        <taxon>Methanobacteriati</taxon>
        <taxon>Methanobacteriota</taxon>
        <taxon>Stenosarchaea group</taxon>
        <taxon>Methanomicrobia</taxon>
        <taxon>Methanomicrobiales</taxon>
        <taxon>Methanomicrobiaceae</taxon>
        <taxon>Methanofollis</taxon>
    </lineage>
</organism>